<dbReference type="PANTHER" id="PTHR46788:SF1">
    <property type="entry name" value="EF-HAND CALCIUM-BINDING DOMAIN-CONTAINING PROTEIN 5"/>
    <property type="match status" value="1"/>
</dbReference>
<feature type="compositionally biased region" description="Basic and acidic residues" evidence="1">
    <location>
        <begin position="386"/>
        <end position="397"/>
    </location>
</feature>
<dbReference type="FunCoup" id="G5BVP6">
    <property type="interactions" value="2"/>
</dbReference>
<reference evidence="3 4" key="1">
    <citation type="journal article" date="2011" name="Nature">
        <title>Genome sequencing reveals insights into physiology and longevity of the naked mole rat.</title>
        <authorList>
            <person name="Kim E.B."/>
            <person name="Fang X."/>
            <person name="Fushan A.A."/>
            <person name="Huang Z."/>
            <person name="Lobanov A.V."/>
            <person name="Han L."/>
            <person name="Marino S.M."/>
            <person name="Sun X."/>
            <person name="Turanov A.A."/>
            <person name="Yang P."/>
            <person name="Yim S.H."/>
            <person name="Zhao X."/>
            <person name="Kasaikina M.V."/>
            <person name="Stoletzki N."/>
            <person name="Peng C."/>
            <person name="Polak P."/>
            <person name="Xiong Z."/>
            <person name="Kiezun A."/>
            <person name="Zhu Y."/>
            <person name="Chen Y."/>
            <person name="Kryukov G.V."/>
            <person name="Zhang Q."/>
            <person name="Peshkin L."/>
            <person name="Yang L."/>
            <person name="Bronson R.T."/>
            <person name="Buffenstein R."/>
            <person name="Wang B."/>
            <person name="Han C."/>
            <person name="Li Q."/>
            <person name="Chen L."/>
            <person name="Zhao W."/>
            <person name="Sunyaev S.R."/>
            <person name="Park T.J."/>
            <person name="Zhang G."/>
            <person name="Wang J."/>
            <person name="Gladyshev V.N."/>
        </authorList>
    </citation>
    <scope>NUCLEOTIDE SEQUENCE [LARGE SCALE GENOMIC DNA]</scope>
</reference>
<name>G5BVP6_HETGA</name>
<feature type="compositionally biased region" description="Polar residues" evidence="1">
    <location>
        <begin position="278"/>
        <end position="305"/>
    </location>
</feature>
<feature type="compositionally biased region" description="Basic and acidic residues" evidence="1">
    <location>
        <begin position="325"/>
        <end position="337"/>
    </location>
</feature>
<feature type="domain" description="EF-hand" evidence="2">
    <location>
        <begin position="469"/>
        <end position="504"/>
    </location>
</feature>
<evidence type="ECO:0000313" key="4">
    <source>
        <dbReference type="Proteomes" id="UP000006813"/>
    </source>
</evidence>
<dbReference type="InParanoid" id="G5BVP6"/>
<feature type="region of interest" description="Disordered" evidence="1">
    <location>
        <begin position="187"/>
        <end position="243"/>
    </location>
</feature>
<dbReference type="PROSITE" id="PS50222">
    <property type="entry name" value="EF_HAND_2"/>
    <property type="match status" value="1"/>
</dbReference>
<organism evidence="3 4">
    <name type="scientific">Heterocephalus glaber</name>
    <name type="common">Naked mole rat</name>
    <dbReference type="NCBI Taxonomy" id="10181"/>
    <lineage>
        <taxon>Eukaryota</taxon>
        <taxon>Metazoa</taxon>
        <taxon>Chordata</taxon>
        <taxon>Craniata</taxon>
        <taxon>Vertebrata</taxon>
        <taxon>Euteleostomi</taxon>
        <taxon>Mammalia</taxon>
        <taxon>Eutheria</taxon>
        <taxon>Euarchontoglires</taxon>
        <taxon>Glires</taxon>
        <taxon>Rodentia</taxon>
        <taxon>Hystricomorpha</taxon>
        <taxon>Bathyergidae</taxon>
        <taxon>Heterocephalus</taxon>
    </lineage>
</organism>
<evidence type="ECO:0000259" key="2">
    <source>
        <dbReference type="PROSITE" id="PS50222"/>
    </source>
</evidence>
<proteinExistence type="predicted"/>
<dbReference type="PANTHER" id="PTHR46788">
    <property type="entry name" value="EF-HAND CALCIUM-BINDING DOMAIN-CONTAINING PROTEIN 5"/>
    <property type="match status" value="1"/>
</dbReference>
<dbReference type="GO" id="GO:0005509">
    <property type="term" value="F:calcium ion binding"/>
    <property type="evidence" value="ECO:0007669"/>
    <property type="project" value="InterPro"/>
</dbReference>
<dbReference type="InterPro" id="IPR002048">
    <property type="entry name" value="EF_hand_dom"/>
</dbReference>
<dbReference type="Proteomes" id="UP000006813">
    <property type="component" value="Unassembled WGS sequence"/>
</dbReference>
<evidence type="ECO:0000256" key="1">
    <source>
        <dbReference type="SAM" id="MobiDB-lite"/>
    </source>
</evidence>
<dbReference type="EMBL" id="JH172092">
    <property type="protein sequence ID" value="EHB13341.1"/>
    <property type="molecule type" value="Genomic_DNA"/>
</dbReference>
<feature type="compositionally biased region" description="Polar residues" evidence="1">
    <location>
        <begin position="340"/>
        <end position="350"/>
    </location>
</feature>
<sequence>MLTKREKKLLTKADSPTKFDPVNHLGECLMRNNPNYIKDPGMSEYQRVMRDVTEELKIYVPDTICNRKSCNKTQVENSKRHENEDRNQGQCCIQRRGEMKQQREKQYKSRVGILDRQRTLALLEQFYDQSSQMLRSLLRNPRQWPFIEFEEIDLTEFWGNMDNQKNIYEDFDKVLLKMNELLSEKHDNKTESNLLENQKDQPKYDEQRTSIAPPHPPKQQREKPADLGSQRISNEEQVREPSREQKLYIEAVIEEGAITESNQEQGSSRELIVEQRPQRGSTAEQGSHKASTAEQISHRGSTAEQVSHRESVMEQGPHKVSTAEQRSRRESRTEQRSHRGSTAEQGSQRKSTVEQRSHRGSIAEQGSHKESTIEHRSHRGSTTEQGSRRESMIEQRSHRGSTAEQESHRESVMEQGPHRRSTAEQRSCRESMIEPHRVRAKTTQRDNFRTTGQRLNFIIRKRQNAFQIRQELLLKALLQKWDSDGSGFLDLEEVDKLLYTYKHGMEKESMKKAKMKDPELATPLFITSSTSGEINVADDSEGVSDNPRTMKNYADEDFVPPRMSSADVILPWNITTSLDR</sequence>
<feature type="compositionally biased region" description="Basic and acidic residues" evidence="1">
    <location>
        <begin position="366"/>
        <end position="375"/>
    </location>
</feature>
<evidence type="ECO:0000313" key="3">
    <source>
        <dbReference type="EMBL" id="EHB13341.1"/>
    </source>
</evidence>
<dbReference type="AlphaFoldDB" id="G5BVP6"/>
<feature type="region of interest" description="Disordered" evidence="1">
    <location>
        <begin position="536"/>
        <end position="557"/>
    </location>
</feature>
<dbReference type="PROSITE" id="PS00018">
    <property type="entry name" value="EF_HAND_1"/>
    <property type="match status" value="1"/>
</dbReference>
<protein>
    <submittedName>
        <fullName evidence="3">EF-hand calcium-binding domain-containing protein 5</fullName>
    </submittedName>
</protein>
<feature type="compositionally biased region" description="Basic and acidic residues" evidence="1">
    <location>
        <begin position="197"/>
        <end position="208"/>
    </location>
</feature>
<feature type="region of interest" description="Disordered" evidence="1">
    <location>
        <begin position="258"/>
        <end position="443"/>
    </location>
</feature>
<feature type="compositionally biased region" description="Basic and acidic residues" evidence="1">
    <location>
        <begin position="233"/>
        <end position="243"/>
    </location>
</feature>
<feature type="compositionally biased region" description="Polar residues" evidence="1">
    <location>
        <begin position="259"/>
        <end position="268"/>
    </location>
</feature>
<dbReference type="InterPro" id="IPR018247">
    <property type="entry name" value="EF_Hand_1_Ca_BS"/>
</dbReference>
<feature type="compositionally biased region" description="Basic and acidic residues" evidence="1">
    <location>
        <begin position="421"/>
        <end position="443"/>
    </location>
</feature>
<gene>
    <name evidence="3" type="ORF">GW7_08207</name>
</gene>
<accession>G5BVP6</accession>
<dbReference type="eggNOG" id="ENOG502R5M0">
    <property type="taxonomic scope" value="Eukaryota"/>
</dbReference>